<reference evidence="1 2" key="1">
    <citation type="submission" date="2018-08" db="EMBL/GenBank/DDBJ databases">
        <title>Lactobacillus phages that infect wine-derived L. plantarum strains.</title>
        <authorList>
            <person name="Kyrkou I."/>
            <person name="Byth Carstens A."/>
            <person name="Ellegaard-Jensen L."/>
            <person name="Kot W."/>
            <person name="Hestbjerg Hansen L."/>
        </authorList>
    </citation>
    <scope>NUCLEOTIDE SEQUENCE [LARGE SCALE GENOMIC DNA]</scope>
</reference>
<dbReference type="RefSeq" id="YP_009814498.1">
    <property type="nucleotide sequence ID" value="NC_048085.1"/>
</dbReference>
<dbReference type="GeneID" id="55005636"/>
<dbReference type="Proteomes" id="UP000276738">
    <property type="component" value="Segment"/>
</dbReference>
<dbReference type="KEGG" id="vg:55005636"/>
<name>A0A3S7UPX5_9CAUD</name>
<dbReference type="EMBL" id="MH809531">
    <property type="protein sequence ID" value="AYH92347.1"/>
    <property type="molecule type" value="Genomic_DNA"/>
</dbReference>
<proteinExistence type="predicted"/>
<protein>
    <submittedName>
        <fullName evidence="1">Uncharacterized protein</fullName>
    </submittedName>
</protein>
<accession>A0A3S7UPX5</accession>
<organism evidence="1 2">
    <name type="scientific">Lactobacillus phage Bromius</name>
    <dbReference type="NCBI Taxonomy" id="2315485"/>
    <lineage>
        <taxon>Viruses</taxon>
        <taxon>Duplodnaviria</taxon>
        <taxon>Heunggongvirae</taxon>
        <taxon>Uroviricota</taxon>
        <taxon>Caudoviricetes</taxon>
        <taxon>Herelleviridae</taxon>
        <taxon>Harbinvirus</taxon>
        <taxon>Harbinvirus bromius</taxon>
    </lineage>
</organism>
<evidence type="ECO:0000313" key="1">
    <source>
        <dbReference type="EMBL" id="AYH92347.1"/>
    </source>
</evidence>
<sequence>MKLEKAIELLQGDTFDMEEAFYSDLGGDVTAEYTLTVTDAEVLIEELELEIGLSSINDYNDLHDEVEEGLYNNLDGGVDGVTPY</sequence>
<keyword evidence="2" id="KW-1185">Reference proteome</keyword>
<evidence type="ECO:0000313" key="2">
    <source>
        <dbReference type="Proteomes" id="UP000276738"/>
    </source>
</evidence>